<dbReference type="AlphaFoldDB" id="A0A8B6G0T8"/>
<organism evidence="6 7">
    <name type="scientific">Mytilus galloprovincialis</name>
    <name type="common">Mediterranean mussel</name>
    <dbReference type="NCBI Taxonomy" id="29158"/>
    <lineage>
        <taxon>Eukaryota</taxon>
        <taxon>Metazoa</taxon>
        <taxon>Spiralia</taxon>
        <taxon>Lophotrochozoa</taxon>
        <taxon>Mollusca</taxon>
        <taxon>Bivalvia</taxon>
        <taxon>Autobranchia</taxon>
        <taxon>Pteriomorphia</taxon>
        <taxon>Mytilida</taxon>
        <taxon>Mytiloidea</taxon>
        <taxon>Mytilidae</taxon>
        <taxon>Mytilinae</taxon>
        <taxon>Mytilus</taxon>
    </lineage>
</organism>
<gene>
    <name evidence="6" type="ORF">MGAL_10B064253</name>
</gene>
<evidence type="ECO:0000256" key="4">
    <source>
        <dbReference type="SAM" id="SignalP"/>
    </source>
</evidence>
<dbReference type="GO" id="GO:0008270">
    <property type="term" value="F:zinc ion binding"/>
    <property type="evidence" value="ECO:0007669"/>
    <property type="project" value="UniProtKB-KW"/>
</dbReference>
<reference evidence="6" key="1">
    <citation type="submission" date="2018-11" db="EMBL/GenBank/DDBJ databases">
        <authorList>
            <person name="Alioto T."/>
            <person name="Alioto T."/>
        </authorList>
    </citation>
    <scope>NUCLEOTIDE SEQUENCE</scope>
</reference>
<evidence type="ECO:0000256" key="2">
    <source>
        <dbReference type="ARBA" id="ARBA00022771"/>
    </source>
</evidence>
<evidence type="ECO:0000256" key="3">
    <source>
        <dbReference type="ARBA" id="ARBA00022833"/>
    </source>
</evidence>
<protein>
    <recommendedName>
        <fullName evidence="5">FLYWCH-type domain-containing protein</fullName>
    </recommendedName>
</protein>
<evidence type="ECO:0000313" key="7">
    <source>
        <dbReference type="Proteomes" id="UP000596742"/>
    </source>
</evidence>
<accession>A0A8B6G0T8</accession>
<dbReference type="Pfam" id="PF04500">
    <property type="entry name" value="FLYWCH"/>
    <property type="match status" value="1"/>
</dbReference>
<dbReference type="EMBL" id="UYJE01007692">
    <property type="protein sequence ID" value="VDI57116.1"/>
    <property type="molecule type" value="Genomic_DNA"/>
</dbReference>
<evidence type="ECO:0000313" key="6">
    <source>
        <dbReference type="EMBL" id="VDI57116.1"/>
    </source>
</evidence>
<keyword evidence="2" id="KW-0863">Zinc-finger</keyword>
<dbReference type="Gene3D" id="2.20.25.240">
    <property type="match status" value="1"/>
</dbReference>
<sequence length="152" mass="17466">MLIQRNGSSTLLVVCVLTFLHHVFDFTPTSQQQSDFQETKTQINQRQFEYVLLDSKTTSTDAGGHYLAVAGYRYCVKTRKQGRDAELVYWKCTEMDCPGTVYTTDNLVTRFPRDHNHPPSHADIKAKLFLSHSSEKSTLLPRPHYQHSMTVK</sequence>
<proteinExistence type="predicted"/>
<dbReference type="InterPro" id="IPR007588">
    <property type="entry name" value="Znf_FLYWCH"/>
</dbReference>
<feature type="domain" description="FLYWCH-type" evidence="5">
    <location>
        <begin position="59"/>
        <end position="117"/>
    </location>
</feature>
<keyword evidence="1" id="KW-0479">Metal-binding</keyword>
<evidence type="ECO:0000259" key="5">
    <source>
        <dbReference type="Pfam" id="PF04500"/>
    </source>
</evidence>
<keyword evidence="7" id="KW-1185">Reference proteome</keyword>
<comment type="caution">
    <text evidence="6">The sequence shown here is derived from an EMBL/GenBank/DDBJ whole genome shotgun (WGS) entry which is preliminary data.</text>
</comment>
<keyword evidence="4" id="KW-0732">Signal</keyword>
<dbReference type="Proteomes" id="UP000596742">
    <property type="component" value="Unassembled WGS sequence"/>
</dbReference>
<keyword evidence="3" id="KW-0862">Zinc</keyword>
<feature type="chain" id="PRO_5033014640" description="FLYWCH-type domain-containing protein" evidence="4">
    <location>
        <begin position="26"/>
        <end position="152"/>
    </location>
</feature>
<name>A0A8B6G0T8_MYTGA</name>
<feature type="signal peptide" evidence="4">
    <location>
        <begin position="1"/>
        <end position="25"/>
    </location>
</feature>
<evidence type="ECO:0000256" key="1">
    <source>
        <dbReference type="ARBA" id="ARBA00022723"/>
    </source>
</evidence>